<organism evidence="1 2">
    <name type="scientific">Paraburkholderia bryophila</name>
    <dbReference type="NCBI Taxonomy" id="420952"/>
    <lineage>
        <taxon>Bacteria</taxon>
        <taxon>Pseudomonadati</taxon>
        <taxon>Pseudomonadota</taxon>
        <taxon>Betaproteobacteria</taxon>
        <taxon>Burkholderiales</taxon>
        <taxon>Burkholderiaceae</taxon>
        <taxon>Paraburkholderia</taxon>
    </lineage>
</organism>
<evidence type="ECO:0000313" key="1">
    <source>
        <dbReference type="EMBL" id="NYH18882.1"/>
    </source>
</evidence>
<reference evidence="1 2" key="1">
    <citation type="submission" date="2020-07" db="EMBL/GenBank/DDBJ databases">
        <title>Exploring microbial biodiversity for novel pathways involved in the catabolism of aromatic compounds derived from lignin.</title>
        <authorList>
            <person name="Elkins J."/>
        </authorList>
    </citation>
    <scope>NUCLEOTIDE SEQUENCE [LARGE SCALE GENOMIC DNA]</scope>
    <source>
        <strain evidence="1 2">H2C3B</strain>
    </source>
</reference>
<dbReference type="AlphaFoldDB" id="A0A7Y9WDI2"/>
<name>A0A7Y9WDI2_9BURK</name>
<dbReference type="EMBL" id="JACCAU010000001">
    <property type="protein sequence ID" value="NYH18882.1"/>
    <property type="molecule type" value="Genomic_DNA"/>
</dbReference>
<comment type="caution">
    <text evidence="1">The sequence shown here is derived from an EMBL/GenBank/DDBJ whole genome shotgun (WGS) entry which is preliminary data.</text>
</comment>
<gene>
    <name evidence="1" type="ORF">GGD41_006110</name>
</gene>
<proteinExistence type="predicted"/>
<protein>
    <submittedName>
        <fullName evidence="1">Uncharacterized protein</fullName>
    </submittedName>
</protein>
<dbReference type="Proteomes" id="UP000572540">
    <property type="component" value="Unassembled WGS sequence"/>
</dbReference>
<sequence>MDKTSHHVWTGNSICLISQLRHRTRTSERNVIIDFDFLGIARGGLLDACLEDAPVPLSINYGAALKRVLKGAAKNASLSSILGAPVNQLYPWQIDALFAGFEDEIEKWHVTSSLTLSSQARHVFKHCRQKLADGTNVSECGFTTRFASPLRTSTLPLAESFYDAFDSQKLAEPLSAIEFETRSDLDNRALAHLQIRLEKLLELCESIVDEYLALQEILRRTAELPPPTQLTPKMRSEPPRIWWRLQLLREWSHEQVEQIFC</sequence>
<accession>A0A7Y9WDI2</accession>
<evidence type="ECO:0000313" key="2">
    <source>
        <dbReference type="Proteomes" id="UP000572540"/>
    </source>
</evidence>